<feature type="region of interest" description="Disordered" evidence="1">
    <location>
        <begin position="1"/>
        <end position="21"/>
    </location>
</feature>
<dbReference type="Gene3D" id="2.60.40.1630">
    <property type="entry name" value="bacillus anthracis domain"/>
    <property type="match status" value="1"/>
</dbReference>
<keyword evidence="2" id="KW-0472">Membrane</keyword>
<dbReference type="InterPro" id="IPR025436">
    <property type="entry name" value="DUF4179"/>
</dbReference>
<evidence type="ECO:0000256" key="1">
    <source>
        <dbReference type="SAM" id="MobiDB-lite"/>
    </source>
</evidence>
<evidence type="ECO:0000313" key="5">
    <source>
        <dbReference type="EMBL" id="MEC0226510.1"/>
    </source>
</evidence>
<dbReference type="InterPro" id="IPR040680">
    <property type="entry name" value="DUF5643"/>
</dbReference>
<keyword evidence="6" id="KW-1185">Reference proteome</keyword>
<accession>A0ABU6FYT4</accession>
<name>A0ABU6FYT4_9BACL</name>
<protein>
    <submittedName>
        <fullName evidence="5">DUF4179 domain-containing protein</fullName>
    </submittedName>
</protein>
<reference evidence="5 6" key="1">
    <citation type="submission" date="2023-03" db="EMBL/GenBank/DDBJ databases">
        <title>Bacillus Genome Sequencing.</title>
        <authorList>
            <person name="Dunlap C."/>
        </authorList>
    </citation>
    <scope>NUCLEOTIDE SEQUENCE [LARGE SCALE GENOMIC DNA]</scope>
    <source>
        <strain evidence="5 6">BD-533</strain>
    </source>
</reference>
<keyword evidence="2" id="KW-0812">Transmembrane</keyword>
<proteinExistence type="predicted"/>
<feature type="domain" description="DUF4179" evidence="3">
    <location>
        <begin position="61"/>
        <end position="151"/>
    </location>
</feature>
<feature type="transmembrane region" description="Helical" evidence="2">
    <location>
        <begin position="66"/>
        <end position="88"/>
    </location>
</feature>
<dbReference type="Pfam" id="PF13786">
    <property type="entry name" value="DUF4179"/>
    <property type="match status" value="1"/>
</dbReference>
<feature type="domain" description="DUF5643" evidence="4">
    <location>
        <begin position="236"/>
        <end position="336"/>
    </location>
</feature>
<evidence type="ECO:0000259" key="4">
    <source>
        <dbReference type="Pfam" id="PF18705"/>
    </source>
</evidence>
<dbReference type="RefSeq" id="WP_326070924.1">
    <property type="nucleotide sequence ID" value="NZ_JARLKY010000011.1"/>
</dbReference>
<gene>
    <name evidence="5" type="ORF">P4I72_05210</name>
</gene>
<evidence type="ECO:0000259" key="3">
    <source>
        <dbReference type="Pfam" id="PF13786"/>
    </source>
</evidence>
<dbReference type="Proteomes" id="UP001338137">
    <property type="component" value="Unassembled WGS sequence"/>
</dbReference>
<evidence type="ECO:0000256" key="2">
    <source>
        <dbReference type="SAM" id="Phobius"/>
    </source>
</evidence>
<evidence type="ECO:0000313" key="6">
    <source>
        <dbReference type="Proteomes" id="UP001338137"/>
    </source>
</evidence>
<keyword evidence="2" id="KW-1133">Transmembrane helix</keyword>
<dbReference type="Pfam" id="PF18705">
    <property type="entry name" value="DUF5643"/>
    <property type="match status" value="1"/>
</dbReference>
<comment type="caution">
    <text evidence="5">The sequence shown here is derived from an EMBL/GenBank/DDBJ whole genome shotgun (WGS) entry which is preliminary data.</text>
</comment>
<dbReference type="EMBL" id="JARLKY010000011">
    <property type="protein sequence ID" value="MEC0226510.1"/>
    <property type="molecule type" value="Genomic_DNA"/>
</dbReference>
<sequence length="464" mass="51787">MNENSLEQRLREDGRQSKKEIPDIVRETIDRTLANLSEAPDVPVTSSQDVSSVPGRRLLKRLMWRMAIYTSIAGLLIILIVGTVPAMAKALSRIPILNSILHLQGDTGLKQASEKGVTTEINQSIANNGVIVKITDVLYDGSRLSIGYVTESLDGDRAPSDMTFSISVDGQVIQSNRSGIGSEIGHTFVGIIQLITEKEFPETIRLNLDITHIGNQDGSWNFEFPVTKLNGSSGVKTYLPMVSKTASPITLMIKKVGFTPSATVLGTEIFRPKSSYGSYQNVSFHLIDNKGMIMKHLSASGYGDVNGSNEIVRQTSLYEPMDHLPDSIRILPYIRPSTKIPEMHKWRVVLDHKPTNENPIIIEPGGSELFRLVITKIDFTNEATTVTYRMENNPDIFSQNLYMEDETGNESLGKSKVKYIDSTHYEFESVYPPYDPKKQITFVYSYGDVNVITFDELEMSIPIR</sequence>
<organism evidence="5 6">
    <name type="scientific">Paenibacillus alba</name>
    <dbReference type="NCBI Taxonomy" id="1197127"/>
    <lineage>
        <taxon>Bacteria</taxon>
        <taxon>Bacillati</taxon>
        <taxon>Bacillota</taxon>
        <taxon>Bacilli</taxon>
        <taxon>Bacillales</taxon>
        <taxon>Paenibacillaceae</taxon>
        <taxon>Paenibacillus</taxon>
    </lineage>
</organism>